<feature type="transmembrane region" description="Helical" evidence="2">
    <location>
        <begin position="347"/>
        <end position="367"/>
    </location>
</feature>
<dbReference type="EMBL" id="CAJPDQ010000015">
    <property type="protein sequence ID" value="CAF9920397.1"/>
    <property type="molecule type" value="Genomic_DNA"/>
</dbReference>
<feature type="transmembrane region" description="Helical" evidence="2">
    <location>
        <begin position="169"/>
        <end position="185"/>
    </location>
</feature>
<protein>
    <recommendedName>
        <fullName evidence="5">Sulfate transporter</fullName>
    </recommendedName>
</protein>
<dbReference type="Pfam" id="PF16983">
    <property type="entry name" value="MFS_MOT1"/>
    <property type="match status" value="2"/>
</dbReference>
<organism evidence="3 4">
    <name type="scientific">Gomphillus americanus</name>
    <dbReference type="NCBI Taxonomy" id="1940652"/>
    <lineage>
        <taxon>Eukaryota</taxon>
        <taxon>Fungi</taxon>
        <taxon>Dikarya</taxon>
        <taxon>Ascomycota</taxon>
        <taxon>Pezizomycotina</taxon>
        <taxon>Lecanoromycetes</taxon>
        <taxon>OSLEUM clade</taxon>
        <taxon>Ostropomycetidae</taxon>
        <taxon>Ostropales</taxon>
        <taxon>Graphidaceae</taxon>
        <taxon>Gomphilloideae</taxon>
        <taxon>Gomphillus</taxon>
    </lineage>
</organism>
<proteinExistence type="predicted"/>
<feature type="transmembrane region" description="Helical" evidence="2">
    <location>
        <begin position="64"/>
        <end position="84"/>
    </location>
</feature>
<keyword evidence="2" id="KW-0812">Transmembrane</keyword>
<feature type="transmembrane region" description="Helical" evidence="2">
    <location>
        <begin position="139"/>
        <end position="157"/>
    </location>
</feature>
<dbReference type="PANTHER" id="PTHR31970:SF9">
    <property type="entry name" value="MOLYBDATE TRANSPORTER 2"/>
    <property type="match status" value="1"/>
</dbReference>
<evidence type="ECO:0008006" key="5">
    <source>
        <dbReference type="Google" id="ProtNLM"/>
    </source>
</evidence>
<dbReference type="Proteomes" id="UP000664169">
    <property type="component" value="Unassembled WGS sequence"/>
</dbReference>
<evidence type="ECO:0000256" key="2">
    <source>
        <dbReference type="SAM" id="Phobius"/>
    </source>
</evidence>
<keyword evidence="2" id="KW-1133">Transmembrane helix</keyword>
<dbReference type="InterPro" id="IPR031563">
    <property type="entry name" value="MOT1/MOT2"/>
</dbReference>
<dbReference type="PANTHER" id="PTHR31970">
    <property type="match status" value="1"/>
</dbReference>
<gene>
    <name evidence="3" type="ORF">GOMPHAMPRED_002076</name>
</gene>
<feature type="compositionally biased region" description="Basic and acidic residues" evidence="1">
    <location>
        <begin position="394"/>
        <end position="411"/>
    </location>
</feature>
<feature type="transmembrane region" description="Helical" evidence="2">
    <location>
        <begin position="32"/>
        <end position="52"/>
    </location>
</feature>
<accession>A0A8H3F832</accession>
<dbReference type="GO" id="GO:0015098">
    <property type="term" value="F:molybdate ion transmembrane transporter activity"/>
    <property type="evidence" value="ECO:0007669"/>
    <property type="project" value="InterPro"/>
</dbReference>
<sequence>MAMPFLSYTRGVLAHIKTTHKYNLSTVRAQPLLELSGALGDLGTFVPIFVALVSSNQVSAPATLVFSGIANILTGILFGIPLPVQPMKAIAAVAIQKGLSNAEIAGAGFFVAGAVGLLSLAGLLNWFTRVVPVPIVKGIQVGAGLSLMLSAFTNNFAPLLRFGPHVEREAAIMVSTLLLLLFCSLRPGRPFVFIIVIVSILMQFVHFGILGSDLSIPRSVIELWQPKVVVPTGSEFLDGLLTAGLGQLPLTTLNSVLAVMVLAQDLFPTLNWQDKLPSASEIGSSVAMMNLVGLWFQAMPFCHGSGGLAAQYRFGARSGASVIMLGTLKLVLGLCMADWVTLWCQEFSKVGTAMLGVLVFLAGLELAKMGHNVNGKGAQDLWINAAESAQEEPESAHEPSTHSPREPKLRELSDEDGMRRWTIMMVTVGALLGAKNDGIGFAAGLIVHWAYIGQDWYRTRHEGHIRLESHD</sequence>
<feature type="transmembrane region" description="Helical" evidence="2">
    <location>
        <begin position="104"/>
        <end position="127"/>
    </location>
</feature>
<feature type="transmembrane region" description="Helical" evidence="2">
    <location>
        <begin position="191"/>
        <end position="210"/>
    </location>
</feature>
<dbReference type="AlphaFoldDB" id="A0A8H3F832"/>
<name>A0A8H3F832_9LECA</name>
<dbReference type="OrthoDB" id="5402974at2759"/>
<evidence type="ECO:0000256" key="1">
    <source>
        <dbReference type="SAM" id="MobiDB-lite"/>
    </source>
</evidence>
<evidence type="ECO:0000313" key="4">
    <source>
        <dbReference type="Proteomes" id="UP000664169"/>
    </source>
</evidence>
<comment type="caution">
    <text evidence="3">The sequence shown here is derived from an EMBL/GenBank/DDBJ whole genome shotgun (WGS) entry which is preliminary data.</text>
</comment>
<feature type="region of interest" description="Disordered" evidence="1">
    <location>
        <begin position="387"/>
        <end position="411"/>
    </location>
</feature>
<reference evidence="3" key="1">
    <citation type="submission" date="2021-03" db="EMBL/GenBank/DDBJ databases">
        <authorList>
            <person name="Tagirdzhanova G."/>
        </authorList>
    </citation>
    <scope>NUCLEOTIDE SEQUENCE</scope>
</reference>
<keyword evidence="2" id="KW-0472">Membrane</keyword>
<evidence type="ECO:0000313" key="3">
    <source>
        <dbReference type="EMBL" id="CAF9920397.1"/>
    </source>
</evidence>
<keyword evidence="4" id="KW-1185">Reference proteome</keyword>
<feature type="transmembrane region" description="Helical" evidence="2">
    <location>
        <begin position="322"/>
        <end position="341"/>
    </location>
</feature>